<reference evidence="2 3" key="1">
    <citation type="submission" date="2024-02" db="EMBL/GenBank/DDBJ databases">
        <title>De novo assembly and annotation of 12 fungi associated with fruit tree decline syndrome in Ontario, Canada.</title>
        <authorList>
            <person name="Sulman M."/>
            <person name="Ellouze W."/>
            <person name="Ilyukhin E."/>
        </authorList>
    </citation>
    <scope>NUCLEOTIDE SEQUENCE [LARGE SCALE GENOMIC DNA]</scope>
    <source>
        <strain evidence="2 3">M11/M66-122</strain>
    </source>
</reference>
<evidence type="ECO:0000256" key="1">
    <source>
        <dbReference type="SAM" id="MobiDB-lite"/>
    </source>
</evidence>
<accession>A0AAN9UTN9</accession>
<feature type="compositionally biased region" description="Polar residues" evidence="1">
    <location>
        <begin position="291"/>
        <end position="301"/>
    </location>
</feature>
<sequence length="345" mass="38202">MLASVLKSIGDSSTESEGIAELVVTAIGTGGRHYLCWKTPSGSYRQHHHGLPSALEEWLFPADGSTRDFETLQVILSGENTFWASDRHGEIKSRASDQERRLRRATTINSMTPTTESKRWTGYVVGMSPDNAERKRSTTLPSMPPVSDQTTEVPAGPRSRHIRSLSSTDGPHRAPHEELGPLKECPSPLPQGPAPLEPEHTQPSRNSQCSCGCHEGVRRSGQPPLESPADAPHKKARPVYADAGIQTDDDYSTKHPSKASTRHEDGVQRVYGRQRRARSTEPSSGFEFQPDTYSSQRASLYSSGSWESDRSSWYLPNPVMMGRMQDYFRSTDYYLGDSLQPQGMG</sequence>
<dbReference type="AlphaFoldDB" id="A0AAN9UTN9"/>
<name>A0AAN9UTN9_9PEZI</name>
<feature type="compositionally biased region" description="Pro residues" evidence="1">
    <location>
        <begin position="187"/>
        <end position="196"/>
    </location>
</feature>
<evidence type="ECO:0000313" key="2">
    <source>
        <dbReference type="EMBL" id="KAK7753823.1"/>
    </source>
</evidence>
<comment type="caution">
    <text evidence="2">The sequence shown here is derived from an EMBL/GenBank/DDBJ whole genome shotgun (WGS) entry which is preliminary data.</text>
</comment>
<keyword evidence="3" id="KW-1185">Reference proteome</keyword>
<dbReference type="EMBL" id="JAKJXP020000025">
    <property type="protein sequence ID" value="KAK7753823.1"/>
    <property type="molecule type" value="Genomic_DNA"/>
</dbReference>
<feature type="compositionally biased region" description="Basic and acidic residues" evidence="1">
    <location>
        <begin position="170"/>
        <end position="181"/>
    </location>
</feature>
<feature type="region of interest" description="Disordered" evidence="1">
    <location>
        <begin position="128"/>
        <end position="309"/>
    </location>
</feature>
<dbReference type="Proteomes" id="UP001320420">
    <property type="component" value="Unassembled WGS sequence"/>
</dbReference>
<proteinExistence type="predicted"/>
<evidence type="ECO:0000313" key="3">
    <source>
        <dbReference type="Proteomes" id="UP001320420"/>
    </source>
</evidence>
<organism evidence="2 3">
    <name type="scientific">Diatrype stigma</name>
    <dbReference type="NCBI Taxonomy" id="117547"/>
    <lineage>
        <taxon>Eukaryota</taxon>
        <taxon>Fungi</taxon>
        <taxon>Dikarya</taxon>
        <taxon>Ascomycota</taxon>
        <taxon>Pezizomycotina</taxon>
        <taxon>Sordariomycetes</taxon>
        <taxon>Xylariomycetidae</taxon>
        <taxon>Xylariales</taxon>
        <taxon>Diatrypaceae</taxon>
        <taxon>Diatrype</taxon>
    </lineage>
</organism>
<protein>
    <submittedName>
        <fullName evidence="2">Uncharacterized protein</fullName>
    </submittedName>
</protein>
<gene>
    <name evidence="2" type="ORF">SLS62_004189</name>
</gene>